<keyword evidence="2" id="KW-0472">Membrane</keyword>
<dbReference type="OrthoDB" id="4026697at2759"/>
<keyword evidence="2" id="KW-1133">Transmembrane helix</keyword>
<keyword evidence="2" id="KW-0812">Transmembrane</keyword>
<proteinExistence type="predicted"/>
<sequence length="310" mass="35445">MSITEWATSALWVAAIPITHIVFPIAYFFYSLVLHIWLIPAFQVLKVLNYTFIYLPFKPVFYWMELGDPSVSTLVQTFPHFRFFIINMVHYLMVSAFFGIVVGVMTGSYLKVIQSVLTVDDVENNVRLQSVTESIKSSNKNKAMPFVEEYLKKINEPVAKQEPESKQLSQALNNSLTFQTIVNNIASSVRGGRANDMTLGQEYTYEDDDGYNYSSLPSPSISREDDVIQEIRSSRESRRASIVTEPSIKEEEEEEEEEEVKHEIEPMVESDNVSSSSTHRSDKSKKDDDVFSMRKRKVSDSTNETVDDKP</sequence>
<evidence type="ECO:0000313" key="3">
    <source>
        <dbReference type="EMBL" id="EDK40684.2"/>
    </source>
</evidence>
<accession>A5DND1</accession>
<dbReference type="EMBL" id="CH408160">
    <property type="protein sequence ID" value="EDK40684.2"/>
    <property type="molecule type" value="Genomic_DNA"/>
</dbReference>
<dbReference type="AlphaFoldDB" id="A5DND1"/>
<keyword evidence="4" id="KW-1185">Reference proteome</keyword>
<dbReference type="RefSeq" id="XP_001482827.2">
    <property type="nucleotide sequence ID" value="XM_001482777.1"/>
</dbReference>
<dbReference type="HOGENOM" id="CLU_897447_0_0_1"/>
<dbReference type="VEuPathDB" id="FungiDB:PGUG_04782"/>
<organism evidence="3 4">
    <name type="scientific">Meyerozyma guilliermondii (strain ATCC 6260 / CBS 566 / DSM 6381 / JCM 1539 / NBRC 10279 / NRRL Y-324)</name>
    <name type="common">Yeast</name>
    <name type="synonym">Candida guilliermondii</name>
    <dbReference type="NCBI Taxonomy" id="294746"/>
    <lineage>
        <taxon>Eukaryota</taxon>
        <taxon>Fungi</taxon>
        <taxon>Dikarya</taxon>
        <taxon>Ascomycota</taxon>
        <taxon>Saccharomycotina</taxon>
        <taxon>Pichiomycetes</taxon>
        <taxon>Debaryomycetaceae</taxon>
        <taxon>Meyerozyma</taxon>
    </lineage>
</organism>
<feature type="compositionally biased region" description="Polar residues" evidence="1">
    <location>
        <begin position="212"/>
        <end position="221"/>
    </location>
</feature>
<dbReference type="Proteomes" id="UP000001997">
    <property type="component" value="Unassembled WGS sequence"/>
</dbReference>
<dbReference type="GeneID" id="5124784"/>
<dbReference type="eggNOG" id="ENOG502T635">
    <property type="taxonomic scope" value="Eukaryota"/>
</dbReference>
<evidence type="ECO:0000256" key="2">
    <source>
        <dbReference type="SAM" id="Phobius"/>
    </source>
</evidence>
<reference evidence="3 4" key="1">
    <citation type="journal article" date="2009" name="Nature">
        <title>Evolution of pathogenicity and sexual reproduction in eight Candida genomes.</title>
        <authorList>
            <person name="Butler G."/>
            <person name="Rasmussen M.D."/>
            <person name="Lin M.F."/>
            <person name="Santos M.A."/>
            <person name="Sakthikumar S."/>
            <person name="Munro C.A."/>
            <person name="Rheinbay E."/>
            <person name="Grabherr M."/>
            <person name="Forche A."/>
            <person name="Reedy J.L."/>
            <person name="Agrafioti I."/>
            <person name="Arnaud M.B."/>
            <person name="Bates S."/>
            <person name="Brown A.J."/>
            <person name="Brunke S."/>
            <person name="Costanzo M.C."/>
            <person name="Fitzpatrick D.A."/>
            <person name="de Groot P.W."/>
            <person name="Harris D."/>
            <person name="Hoyer L.L."/>
            <person name="Hube B."/>
            <person name="Klis F.M."/>
            <person name="Kodira C."/>
            <person name="Lennard N."/>
            <person name="Logue M.E."/>
            <person name="Martin R."/>
            <person name="Neiman A.M."/>
            <person name="Nikolaou E."/>
            <person name="Quail M.A."/>
            <person name="Quinn J."/>
            <person name="Santos M.C."/>
            <person name="Schmitzberger F.F."/>
            <person name="Sherlock G."/>
            <person name="Shah P."/>
            <person name="Silverstein K.A."/>
            <person name="Skrzypek M.S."/>
            <person name="Soll D."/>
            <person name="Staggs R."/>
            <person name="Stansfield I."/>
            <person name="Stumpf M.P."/>
            <person name="Sudbery P.E."/>
            <person name="Srikantha T."/>
            <person name="Zeng Q."/>
            <person name="Berman J."/>
            <person name="Berriman M."/>
            <person name="Heitman J."/>
            <person name="Gow N.A."/>
            <person name="Lorenz M.C."/>
            <person name="Birren B.W."/>
            <person name="Kellis M."/>
            <person name="Cuomo C.A."/>
        </authorList>
    </citation>
    <scope>NUCLEOTIDE SEQUENCE [LARGE SCALE GENOMIC DNA]</scope>
    <source>
        <strain evidence="4">ATCC 6260 / CBS 566 / DSM 6381 / JCM 1539 / NBRC 10279 / NRRL Y-324</strain>
    </source>
</reference>
<evidence type="ECO:0000256" key="1">
    <source>
        <dbReference type="SAM" id="MobiDB-lite"/>
    </source>
</evidence>
<feature type="transmembrane region" description="Helical" evidence="2">
    <location>
        <begin position="12"/>
        <end position="38"/>
    </location>
</feature>
<dbReference type="OMA" id="SITEWAT"/>
<name>A5DND1_PICGU</name>
<dbReference type="InParanoid" id="A5DND1"/>
<evidence type="ECO:0000313" key="4">
    <source>
        <dbReference type="Proteomes" id="UP000001997"/>
    </source>
</evidence>
<dbReference type="KEGG" id="pgu:PGUG_04782"/>
<feature type="region of interest" description="Disordered" evidence="1">
    <location>
        <begin position="204"/>
        <end position="310"/>
    </location>
</feature>
<gene>
    <name evidence="3" type="ORF">PGUG_04782</name>
</gene>
<protein>
    <submittedName>
        <fullName evidence="3">Uncharacterized protein</fullName>
    </submittedName>
</protein>
<feature type="compositionally biased region" description="Basic and acidic residues" evidence="1">
    <location>
        <begin position="279"/>
        <end position="292"/>
    </location>
</feature>
<feature type="transmembrane region" description="Helical" evidence="2">
    <location>
        <begin position="84"/>
        <end position="105"/>
    </location>
</feature>